<reference evidence="2" key="2">
    <citation type="submission" date="2020-02" db="EMBL/GenBank/DDBJ databases">
        <authorList>
            <person name="Gilchrist C.L.M."/>
            <person name="Chooi Y.-H."/>
        </authorList>
    </citation>
    <scope>NUCLEOTIDE SEQUENCE</scope>
    <source>
        <strain evidence="2">MST-FP2251</strain>
    </source>
</reference>
<keyword evidence="1" id="KW-0732">Signal</keyword>
<dbReference type="EMBL" id="VCAU01000072">
    <property type="protein sequence ID" value="KAF9886727.1"/>
    <property type="molecule type" value="Genomic_DNA"/>
</dbReference>
<dbReference type="Proteomes" id="UP001194746">
    <property type="component" value="Unassembled WGS sequence"/>
</dbReference>
<dbReference type="AlphaFoldDB" id="A0AAD4CJG4"/>
<gene>
    <name evidence="2" type="ORF">FE257_011104</name>
</gene>
<feature type="chain" id="PRO_5042006373" evidence="1">
    <location>
        <begin position="17"/>
        <end position="232"/>
    </location>
</feature>
<keyword evidence="3" id="KW-1185">Reference proteome</keyword>
<evidence type="ECO:0000313" key="3">
    <source>
        <dbReference type="Proteomes" id="UP001194746"/>
    </source>
</evidence>
<evidence type="ECO:0000256" key="1">
    <source>
        <dbReference type="SAM" id="SignalP"/>
    </source>
</evidence>
<proteinExistence type="predicted"/>
<protein>
    <submittedName>
        <fullName evidence="2">Uncharacterized protein</fullName>
    </submittedName>
</protein>
<sequence length="232" mass="22283">MKFAYVLSALASTAVAAPLNLPIVNKLPVLSNLGELLGNKLPIVSNLGDLNGLLGGLLGNLGGDNSLPLGNLLGGVTGILGNLGGNMPTDTSSGSAAIPSATDASGSAVAGSTGKVLQDLAPKLDDILVVTGPNAKILLLKLSPEVTSLVSGLGLPQLGVPLGGVVASASSVGDLVTALGPQVDGLVTVVAEGVGALVIQLSPEVAALVSGLGLPGPGTSVGTILATVGDSL</sequence>
<feature type="signal peptide" evidence="1">
    <location>
        <begin position="1"/>
        <end position="16"/>
    </location>
</feature>
<comment type="caution">
    <text evidence="2">The sequence shown here is derived from an EMBL/GenBank/DDBJ whole genome shotgun (WGS) entry which is preliminary data.</text>
</comment>
<reference evidence="2" key="1">
    <citation type="journal article" date="2019" name="Beilstein J. Org. Chem.">
        <title>Nanangenines: drimane sesquiterpenoids as the dominant metabolite cohort of a novel Australian fungus, Aspergillus nanangensis.</title>
        <authorList>
            <person name="Lacey H.J."/>
            <person name="Gilchrist C.L.M."/>
            <person name="Crombie A."/>
            <person name="Kalaitzis J.A."/>
            <person name="Vuong D."/>
            <person name="Rutledge P.J."/>
            <person name="Turner P."/>
            <person name="Pitt J.I."/>
            <person name="Lacey E."/>
            <person name="Chooi Y.H."/>
            <person name="Piggott A.M."/>
        </authorList>
    </citation>
    <scope>NUCLEOTIDE SEQUENCE</scope>
    <source>
        <strain evidence="2">MST-FP2251</strain>
    </source>
</reference>
<accession>A0AAD4CJG4</accession>
<organism evidence="2 3">
    <name type="scientific">Aspergillus nanangensis</name>
    <dbReference type="NCBI Taxonomy" id="2582783"/>
    <lineage>
        <taxon>Eukaryota</taxon>
        <taxon>Fungi</taxon>
        <taxon>Dikarya</taxon>
        <taxon>Ascomycota</taxon>
        <taxon>Pezizomycotina</taxon>
        <taxon>Eurotiomycetes</taxon>
        <taxon>Eurotiomycetidae</taxon>
        <taxon>Eurotiales</taxon>
        <taxon>Aspergillaceae</taxon>
        <taxon>Aspergillus</taxon>
        <taxon>Aspergillus subgen. Circumdati</taxon>
    </lineage>
</organism>
<evidence type="ECO:0000313" key="2">
    <source>
        <dbReference type="EMBL" id="KAF9886727.1"/>
    </source>
</evidence>
<name>A0AAD4CJG4_ASPNN</name>